<dbReference type="OrthoDB" id="62853at2759"/>
<gene>
    <name evidence="2" type="ORF">AQUCO_02600336v1</name>
</gene>
<organism evidence="2 3">
    <name type="scientific">Aquilegia coerulea</name>
    <name type="common">Rocky mountain columbine</name>
    <dbReference type="NCBI Taxonomy" id="218851"/>
    <lineage>
        <taxon>Eukaryota</taxon>
        <taxon>Viridiplantae</taxon>
        <taxon>Streptophyta</taxon>
        <taxon>Embryophyta</taxon>
        <taxon>Tracheophyta</taxon>
        <taxon>Spermatophyta</taxon>
        <taxon>Magnoliopsida</taxon>
        <taxon>Ranunculales</taxon>
        <taxon>Ranunculaceae</taxon>
        <taxon>Thalictroideae</taxon>
        <taxon>Aquilegia</taxon>
    </lineage>
</organism>
<proteinExistence type="predicted"/>
<keyword evidence="1" id="KW-0812">Transmembrane</keyword>
<reference evidence="2 3" key="1">
    <citation type="submission" date="2017-09" db="EMBL/GenBank/DDBJ databases">
        <title>WGS assembly of Aquilegia coerulea Goldsmith.</title>
        <authorList>
            <person name="Hodges S."/>
            <person name="Kramer E."/>
            <person name="Nordborg M."/>
            <person name="Tomkins J."/>
            <person name="Borevitz J."/>
            <person name="Derieg N."/>
            <person name="Yan J."/>
            <person name="Mihaltcheva S."/>
            <person name="Hayes R.D."/>
            <person name="Rokhsar D."/>
        </authorList>
    </citation>
    <scope>NUCLEOTIDE SEQUENCE [LARGE SCALE GENOMIC DNA]</scope>
    <source>
        <strain evidence="3">cv. Goldsmith</strain>
    </source>
</reference>
<keyword evidence="3" id="KW-1185">Reference proteome</keyword>
<keyword evidence="1" id="KW-0472">Membrane</keyword>
<dbReference type="Proteomes" id="UP000230069">
    <property type="component" value="Unassembled WGS sequence"/>
</dbReference>
<keyword evidence="1" id="KW-1133">Transmembrane helix</keyword>
<evidence type="ECO:0000313" key="3">
    <source>
        <dbReference type="Proteomes" id="UP000230069"/>
    </source>
</evidence>
<feature type="transmembrane region" description="Helical" evidence="1">
    <location>
        <begin position="12"/>
        <end position="28"/>
    </location>
</feature>
<protein>
    <submittedName>
        <fullName evidence="2">Uncharacterized protein</fullName>
    </submittedName>
</protein>
<sequence>MVQTIFSSAYHPFSTPFLIQIYPFLVYLKNRSNDGWEVKFLFTSFMPASFISPIWIYYIVHMSVHISYIVTKWFLILRI</sequence>
<evidence type="ECO:0000313" key="2">
    <source>
        <dbReference type="EMBL" id="PIA39799.1"/>
    </source>
</evidence>
<evidence type="ECO:0000256" key="1">
    <source>
        <dbReference type="SAM" id="Phobius"/>
    </source>
</evidence>
<name>A0A2G5D8E9_AQUCA</name>
<dbReference type="AlphaFoldDB" id="A0A2G5D8E9"/>
<dbReference type="InParanoid" id="A0A2G5D8E9"/>
<accession>A0A2G5D8E9</accession>
<dbReference type="EMBL" id="KZ305043">
    <property type="protein sequence ID" value="PIA39799.1"/>
    <property type="molecule type" value="Genomic_DNA"/>
</dbReference>